<dbReference type="EMBL" id="MKHE01000020">
    <property type="protein sequence ID" value="OWK04775.1"/>
    <property type="molecule type" value="Genomic_DNA"/>
</dbReference>
<proteinExistence type="predicted"/>
<feature type="signal peptide" evidence="1">
    <location>
        <begin position="1"/>
        <end position="18"/>
    </location>
</feature>
<dbReference type="AlphaFoldDB" id="A0A212CFN5"/>
<evidence type="ECO:0008006" key="4">
    <source>
        <dbReference type="Google" id="ProtNLM"/>
    </source>
</evidence>
<comment type="caution">
    <text evidence="2">The sequence shown here is derived from an EMBL/GenBank/DDBJ whole genome shotgun (WGS) entry which is preliminary data.</text>
</comment>
<feature type="chain" id="PRO_5012103423" description="Secreted protein" evidence="1">
    <location>
        <begin position="19"/>
        <end position="141"/>
    </location>
</feature>
<reference evidence="2 3" key="1">
    <citation type="journal article" date="2018" name="Mol. Genet. Genomics">
        <title>The red deer Cervus elaphus genome CerEla1.0: sequencing, annotating, genes, and chromosomes.</title>
        <authorList>
            <person name="Bana N.A."/>
            <person name="Nyiri A."/>
            <person name="Nagy J."/>
            <person name="Frank K."/>
            <person name="Nagy T."/>
            <person name="Steger V."/>
            <person name="Schiller M."/>
            <person name="Lakatos P."/>
            <person name="Sugar L."/>
            <person name="Horn P."/>
            <person name="Barta E."/>
            <person name="Orosz L."/>
        </authorList>
    </citation>
    <scope>NUCLEOTIDE SEQUENCE [LARGE SCALE GENOMIC DNA]</scope>
    <source>
        <strain evidence="2">Hungarian</strain>
    </source>
</reference>
<keyword evidence="3" id="KW-1185">Reference proteome</keyword>
<evidence type="ECO:0000313" key="2">
    <source>
        <dbReference type="EMBL" id="OWK04775.1"/>
    </source>
</evidence>
<gene>
    <name evidence="2" type="ORF">Celaphus_00002268</name>
</gene>
<protein>
    <recommendedName>
        <fullName evidence="4">Secreted protein</fullName>
    </recommendedName>
</protein>
<evidence type="ECO:0000256" key="1">
    <source>
        <dbReference type="SAM" id="SignalP"/>
    </source>
</evidence>
<sequence>MMISLLLQLSKLASNVSCLTIQHRCMSSTDVAWMVQNNHLSFASWWVIFAVNSHIAMTNIFDRHVLDIEAHMASRKGFTQCFLVHFYRFHFRYYIDWRKGDYHARFENTGLYLTHRDNTNTTNFIDLLKGQTQRFVSWATW</sequence>
<evidence type="ECO:0000313" key="3">
    <source>
        <dbReference type="Proteomes" id="UP000242450"/>
    </source>
</evidence>
<accession>A0A212CFN5</accession>
<dbReference type="OrthoDB" id="10062605at2759"/>
<organism evidence="2 3">
    <name type="scientific">Cervus elaphus hippelaphus</name>
    <name type="common">European red deer</name>
    <dbReference type="NCBI Taxonomy" id="46360"/>
    <lineage>
        <taxon>Eukaryota</taxon>
        <taxon>Metazoa</taxon>
        <taxon>Chordata</taxon>
        <taxon>Craniata</taxon>
        <taxon>Vertebrata</taxon>
        <taxon>Euteleostomi</taxon>
        <taxon>Mammalia</taxon>
        <taxon>Eutheria</taxon>
        <taxon>Laurasiatheria</taxon>
        <taxon>Artiodactyla</taxon>
        <taxon>Ruminantia</taxon>
        <taxon>Pecora</taxon>
        <taxon>Cervidae</taxon>
        <taxon>Cervinae</taxon>
        <taxon>Cervus</taxon>
    </lineage>
</organism>
<dbReference type="Proteomes" id="UP000242450">
    <property type="component" value="Chromosome 20"/>
</dbReference>
<keyword evidence="1" id="KW-0732">Signal</keyword>
<name>A0A212CFN5_CEREH</name>